<evidence type="ECO:0000313" key="1">
    <source>
        <dbReference type="EMBL" id="TQV74022.1"/>
    </source>
</evidence>
<dbReference type="InterPro" id="IPR011990">
    <property type="entry name" value="TPR-like_helical_dom_sf"/>
</dbReference>
<name>A0A545T9Y0_9GAMM</name>
<dbReference type="AlphaFoldDB" id="A0A545T9Y0"/>
<sequence length="183" mass="20387">MKLKNSLLGLTFSFLITMQPQLLAEEKPTQGLEISLAKYSELEESGNKVGAFNVAYLMAQKGDDRAQFIVGAAYANGIPKHIEPDYVKAYAWMILSTSKRNGIGRKSAIRSIKKALGEDKLKQAELLAANFLQQYESGKRILSPIIITKMEQAEQDKKSCNQTGTKIKTNCSNARSHLKFDRN</sequence>
<comment type="caution">
    <text evidence="1">The sequence shown here is derived from an EMBL/GenBank/DDBJ whole genome shotgun (WGS) entry which is preliminary data.</text>
</comment>
<dbReference type="OrthoDB" id="9792653at2"/>
<dbReference type="Proteomes" id="UP000317839">
    <property type="component" value="Unassembled WGS sequence"/>
</dbReference>
<evidence type="ECO:0008006" key="3">
    <source>
        <dbReference type="Google" id="ProtNLM"/>
    </source>
</evidence>
<reference evidence="1 2" key="1">
    <citation type="submission" date="2019-06" db="EMBL/GenBank/DDBJ databases">
        <title>Draft genome of Aliikangiella marina GYP-15.</title>
        <authorList>
            <person name="Wang G."/>
        </authorList>
    </citation>
    <scope>NUCLEOTIDE SEQUENCE [LARGE SCALE GENOMIC DNA]</scope>
    <source>
        <strain evidence="1 2">GYP-15</strain>
    </source>
</reference>
<protein>
    <recommendedName>
        <fullName evidence="3">Sel1 repeat family protein</fullName>
    </recommendedName>
</protein>
<keyword evidence="2" id="KW-1185">Reference proteome</keyword>
<dbReference type="Gene3D" id="1.25.40.10">
    <property type="entry name" value="Tetratricopeptide repeat domain"/>
    <property type="match status" value="1"/>
</dbReference>
<evidence type="ECO:0000313" key="2">
    <source>
        <dbReference type="Proteomes" id="UP000317839"/>
    </source>
</evidence>
<dbReference type="EMBL" id="VIKR01000003">
    <property type="protein sequence ID" value="TQV74022.1"/>
    <property type="molecule type" value="Genomic_DNA"/>
</dbReference>
<gene>
    <name evidence="1" type="ORF">FLL45_14275</name>
</gene>
<proteinExistence type="predicted"/>
<organism evidence="1 2">
    <name type="scientific">Aliikangiella marina</name>
    <dbReference type="NCBI Taxonomy" id="1712262"/>
    <lineage>
        <taxon>Bacteria</taxon>
        <taxon>Pseudomonadati</taxon>
        <taxon>Pseudomonadota</taxon>
        <taxon>Gammaproteobacteria</taxon>
        <taxon>Oceanospirillales</taxon>
        <taxon>Pleioneaceae</taxon>
        <taxon>Aliikangiella</taxon>
    </lineage>
</organism>
<accession>A0A545T9Y0</accession>
<dbReference type="RefSeq" id="WP_142942730.1">
    <property type="nucleotide sequence ID" value="NZ_VIKR01000003.1"/>
</dbReference>